<dbReference type="EMBL" id="CAWYQH010000090">
    <property type="protein sequence ID" value="CAK8682339.1"/>
    <property type="molecule type" value="Genomic_DNA"/>
</dbReference>
<evidence type="ECO:0000313" key="1">
    <source>
        <dbReference type="EMBL" id="CAK8682339.1"/>
    </source>
</evidence>
<proteinExistence type="predicted"/>
<comment type="caution">
    <text evidence="1">The sequence shown here is derived from an EMBL/GenBank/DDBJ whole genome shotgun (WGS) entry which is preliminary data.</text>
</comment>
<dbReference type="Proteomes" id="UP001642483">
    <property type="component" value="Unassembled WGS sequence"/>
</dbReference>
<name>A0ABP0FUZ2_CLALP</name>
<protein>
    <submittedName>
        <fullName evidence="1">Uncharacterized protein</fullName>
    </submittedName>
</protein>
<evidence type="ECO:0000313" key="2">
    <source>
        <dbReference type="Proteomes" id="UP001642483"/>
    </source>
</evidence>
<sequence length="113" mass="13329">MHIMKLYSKEHSITKSDKVFNEFSIIFNAMIFCAYTYRRFLKQINIVTFQVQLTVTHYSVSFAKVKFTETHENTLKKEVIRSSKLNYDNSHVVSATSVQTHVNHILWRVPQTD</sequence>
<accession>A0ABP0FUZ2</accession>
<keyword evidence="2" id="KW-1185">Reference proteome</keyword>
<reference evidence="1 2" key="1">
    <citation type="submission" date="2024-02" db="EMBL/GenBank/DDBJ databases">
        <authorList>
            <person name="Daric V."/>
            <person name="Darras S."/>
        </authorList>
    </citation>
    <scope>NUCLEOTIDE SEQUENCE [LARGE SCALE GENOMIC DNA]</scope>
</reference>
<gene>
    <name evidence="1" type="ORF">CVLEPA_LOCUS13012</name>
</gene>
<organism evidence="1 2">
    <name type="scientific">Clavelina lepadiformis</name>
    <name type="common">Light-bulb sea squirt</name>
    <name type="synonym">Ascidia lepadiformis</name>
    <dbReference type="NCBI Taxonomy" id="159417"/>
    <lineage>
        <taxon>Eukaryota</taxon>
        <taxon>Metazoa</taxon>
        <taxon>Chordata</taxon>
        <taxon>Tunicata</taxon>
        <taxon>Ascidiacea</taxon>
        <taxon>Aplousobranchia</taxon>
        <taxon>Clavelinidae</taxon>
        <taxon>Clavelina</taxon>
    </lineage>
</organism>